<dbReference type="InterPro" id="IPR025711">
    <property type="entry name" value="PepSY"/>
</dbReference>
<dbReference type="PROSITE" id="PS51257">
    <property type="entry name" value="PROKAR_LIPOPROTEIN"/>
    <property type="match status" value="1"/>
</dbReference>
<feature type="compositionally biased region" description="Low complexity" evidence="1">
    <location>
        <begin position="22"/>
        <end position="47"/>
    </location>
</feature>
<protein>
    <submittedName>
        <fullName evidence="3">Peptidase propeptide and YPEB domain protein</fullName>
    </submittedName>
</protein>
<evidence type="ECO:0000259" key="2">
    <source>
        <dbReference type="Pfam" id="PF03413"/>
    </source>
</evidence>
<dbReference type="AlphaFoldDB" id="A0A1Z5J496"/>
<dbReference type="Gene3D" id="3.10.450.40">
    <property type="match status" value="2"/>
</dbReference>
<gene>
    <name evidence="3" type="ORF">IWT5_01723</name>
</gene>
<feature type="domain" description="PepSY" evidence="2">
    <location>
        <begin position="58"/>
        <end position="116"/>
    </location>
</feature>
<reference evidence="3 4" key="1">
    <citation type="submission" date="2015-11" db="EMBL/GenBank/DDBJ databases">
        <title>Draft genome sequences of new species of the genus Lactobacillus isolated from orchardgrass silage.</title>
        <authorList>
            <person name="Tohno M."/>
            <person name="Tanizawa Y."/>
            <person name="Arita M."/>
        </authorList>
    </citation>
    <scope>NUCLEOTIDE SEQUENCE [LARGE SCALE GENOMIC DNA]</scope>
    <source>
        <strain evidence="3 4">IWT5</strain>
    </source>
</reference>
<proteinExistence type="predicted"/>
<name>A0A1Z5J496_9LACO</name>
<feature type="region of interest" description="Disordered" evidence="1">
    <location>
        <begin position="22"/>
        <end position="53"/>
    </location>
</feature>
<dbReference type="EMBL" id="BCMJ01000006">
    <property type="protein sequence ID" value="GAX08568.1"/>
    <property type="molecule type" value="Genomic_DNA"/>
</dbReference>
<dbReference type="Pfam" id="PF03413">
    <property type="entry name" value="PepSY"/>
    <property type="match status" value="2"/>
</dbReference>
<feature type="domain" description="PepSY" evidence="2">
    <location>
        <begin position="141"/>
        <end position="199"/>
    </location>
</feature>
<evidence type="ECO:0000313" key="4">
    <source>
        <dbReference type="Proteomes" id="UP000223370"/>
    </source>
</evidence>
<comment type="caution">
    <text evidence="3">The sequence shown here is derived from an EMBL/GenBank/DDBJ whole genome shotgun (WGS) entry which is preliminary data.</text>
</comment>
<organism evidence="3 4">
    <name type="scientific">Secundilactobacillus silagincola</name>
    <dbReference type="NCBI Taxonomy" id="1714681"/>
    <lineage>
        <taxon>Bacteria</taxon>
        <taxon>Bacillati</taxon>
        <taxon>Bacillota</taxon>
        <taxon>Bacilli</taxon>
        <taxon>Lactobacillales</taxon>
        <taxon>Lactobacillaceae</taxon>
        <taxon>Secundilactobacillus</taxon>
    </lineage>
</organism>
<evidence type="ECO:0000256" key="1">
    <source>
        <dbReference type="SAM" id="MobiDB-lite"/>
    </source>
</evidence>
<dbReference type="RefSeq" id="WP_180245708.1">
    <property type="nucleotide sequence ID" value="NZ_BCMJ01000006.1"/>
</dbReference>
<accession>A0A1Z5J496</accession>
<evidence type="ECO:0000313" key="3">
    <source>
        <dbReference type="EMBL" id="GAX08568.1"/>
    </source>
</evidence>
<keyword evidence="4" id="KW-1185">Reference proteome</keyword>
<sequence precursor="true">MNLKVALAVSFASLMLVGCSSNSRSQSNQDSTSSSSVSSSSSQSASQAATHDDVGQVKVPVTTAIKAYQQTFPKSEITDLSVERELGRFQYEIEGVDDSREHTLKLDADSGKVISKRSERLDADEANGVKRQDALDLNNLIGLTRAVTIAQSKAKGQTATEASLDKESEQTYWEVQFEKQGQETQVKLDAQSGKVLTVENDD</sequence>
<dbReference type="Proteomes" id="UP000223370">
    <property type="component" value="Unassembled WGS sequence"/>
</dbReference>